<dbReference type="InterPro" id="IPR029752">
    <property type="entry name" value="D-isomer_DH_CS1"/>
</dbReference>
<evidence type="ECO:0000256" key="2">
    <source>
        <dbReference type="ARBA" id="ARBA00023027"/>
    </source>
</evidence>
<dbReference type="PANTHER" id="PTHR10996">
    <property type="entry name" value="2-HYDROXYACID DEHYDROGENASE-RELATED"/>
    <property type="match status" value="1"/>
</dbReference>
<feature type="domain" description="D-isomer specific 2-hydroxyacid dehydrogenase catalytic" evidence="4">
    <location>
        <begin position="27"/>
        <end position="358"/>
    </location>
</feature>
<sequence>MLLPKILAIGRVFLDTPKYAVFKTKFDISFYTPVSKELLMTDLKARFQDISAIWVAHGGLVCTTGNIIMDSSVISCFPASLRVIALLSVGFDRYDIPQLQKRGVIVTNTPAIASDLVADTALLLALNAFRLYPIFERAVRESGDTVMSRINVSGDAFSNGYPEKPRVPEPFQLGDYVGGMNVYTPKGRTVGIVGLGAVGAALARRLDAIGMKIRYTKRSKTDKIFPFPLTFHESFEDMVPHCDLLAFCCPLSPETRHMLNNESLKLCKRGVRVVNVGRGACINEDDLVEGLESGQVGYAGLDVYEFEPRIHPGLLSRWNVCLLPHVGNATVNNRMISAINCMENIEDVMSGGRGLTVVK</sequence>
<dbReference type="OrthoDB" id="298012at2759"/>
<evidence type="ECO:0000259" key="4">
    <source>
        <dbReference type="Pfam" id="PF00389"/>
    </source>
</evidence>
<accession>A0A1E3QQA1</accession>
<dbReference type="STRING" id="984486.A0A1E3QQA1"/>
<evidence type="ECO:0000313" key="6">
    <source>
        <dbReference type="EMBL" id="ODQ79252.1"/>
    </source>
</evidence>
<reference evidence="7" key="1">
    <citation type="submission" date="2016-05" db="EMBL/GenBank/DDBJ databases">
        <title>Comparative genomics of biotechnologically important yeasts.</title>
        <authorList>
            <consortium name="DOE Joint Genome Institute"/>
            <person name="Riley R."/>
            <person name="Haridas S."/>
            <person name="Wolfe K.H."/>
            <person name="Lopes M.R."/>
            <person name="Hittinger C.T."/>
            <person name="Goker M."/>
            <person name="Salamov A."/>
            <person name="Wisecaver J."/>
            <person name="Long T.M."/>
            <person name="Aerts A.L."/>
            <person name="Barry K."/>
            <person name="Choi C."/>
            <person name="Clum A."/>
            <person name="Coughlan A.Y."/>
            <person name="Deshpande S."/>
            <person name="Douglass A.P."/>
            <person name="Hanson S.J."/>
            <person name="Klenk H.-P."/>
            <person name="Labutti K."/>
            <person name="Lapidus A."/>
            <person name="Lindquist E."/>
            <person name="Lipzen A."/>
            <person name="Meier-Kolthoff J.P."/>
            <person name="Ohm R.A."/>
            <person name="Otillar R.P."/>
            <person name="Pangilinan J."/>
            <person name="Peng Y."/>
            <person name="Rokas A."/>
            <person name="Rosa C.A."/>
            <person name="Scheuner C."/>
            <person name="Sibirny A.A."/>
            <person name="Slot J.C."/>
            <person name="Stielow J.B."/>
            <person name="Sun H."/>
            <person name="Kurtzman C.P."/>
            <person name="Blackwell M."/>
            <person name="Grigoriev I.V."/>
            <person name="Jeffries T.W."/>
        </authorList>
    </citation>
    <scope>NUCLEOTIDE SEQUENCE [LARGE SCALE GENOMIC DNA]</scope>
    <source>
        <strain evidence="7">NRRL Y-12698</strain>
    </source>
</reference>
<dbReference type="CDD" id="cd12168">
    <property type="entry name" value="Mand_dh_like"/>
    <property type="match status" value="1"/>
</dbReference>
<dbReference type="AlphaFoldDB" id="A0A1E3QQA1"/>
<keyword evidence="2" id="KW-0520">NAD</keyword>
<dbReference type="GO" id="GO:0016618">
    <property type="term" value="F:hydroxypyruvate reductase [NAD(P)H] activity"/>
    <property type="evidence" value="ECO:0007669"/>
    <property type="project" value="TreeGrafter"/>
</dbReference>
<proteinExistence type="inferred from homology"/>
<dbReference type="Proteomes" id="UP000094336">
    <property type="component" value="Unassembled WGS sequence"/>
</dbReference>
<evidence type="ECO:0008006" key="8">
    <source>
        <dbReference type="Google" id="ProtNLM"/>
    </source>
</evidence>
<name>A0A1E3QQA1_9ASCO</name>
<dbReference type="SUPFAM" id="SSF52283">
    <property type="entry name" value="Formate/glycerate dehydrogenase catalytic domain-like"/>
    <property type="match status" value="1"/>
</dbReference>
<dbReference type="RefSeq" id="XP_018984580.1">
    <property type="nucleotide sequence ID" value="XM_019130536.1"/>
</dbReference>
<evidence type="ECO:0000256" key="3">
    <source>
        <dbReference type="RuleBase" id="RU003719"/>
    </source>
</evidence>
<dbReference type="SUPFAM" id="SSF51735">
    <property type="entry name" value="NAD(P)-binding Rossmann-fold domains"/>
    <property type="match status" value="1"/>
</dbReference>
<dbReference type="EMBL" id="KV454433">
    <property type="protein sequence ID" value="ODQ79252.1"/>
    <property type="molecule type" value="Genomic_DNA"/>
</dbReference>
<comment type="similarity">
    <text evidence="3">Belongs to the D-isomer specific 2-hydroxyacid dehydrogenase family.</text>
</comment>
<dbReference type="GO" id="GO:0005829">
    <property type="term" value="C:cytosol"/>
    <property type="evidence" value="ECO:0007669"/>
    <property type="project" value="TreeGrafter"/>
</dbReference>
<feature type="domain" description="D-isomer specific 2-hydroxyacid dehydrogenase NAD-binding" evidence="5">
    <location>
        <begin position="183"/>
        <end position="327"/>
    </location>
</feature>
<dbReference type="Gene3D" id="3.40.50.720">
    <property type="entry name" value="NAD(P)-binding Rossmann-like Domain"/>
    <property type="match status" value="2"/>
</dbReference>
<evidence type="ECO:0000256" key="1">
    <source>
        <dbReference type="ARBA" id="ARBA00023002"/>
    </source>
</evidence>
<keyword evidence="7" id="KW-1185">Reference proteome</keyword>
<evidence type="ECO:0000259" key="5">
    <source>
        <dbReference type="Pfam" id="PF02826"/>
    </source>
</evidence>
<organism evidence="6 7">
    <name type="scientific">Babjeviella inositovora NRRL Y-12698</name>
    <dbReference type="NCBI Taxonomy" id="984486"/>
    <lineage>
        <taxon>Eukaryota</taxon>
        <taxon>Fungi</taxon>
        <taxon>Dikarya</taxon>
        <taxon>Ascomycota</taxon>
        <taxon>Saccharomycotina</taxon>
        <taxon>Pichiomycetes</taxon>
        <taxon>Serinales incertae sedis</taxon>
        <taxon>Babjeviella</taxon>
    </lineage>
</organism>
<protein>
    <recommendedName>
        <fullName evidence="8">D-isomer specific 2-hydroxyacid dehydrogenase NAD-binding domain-containing protein</fullName>
    </recommendedName>
</protein>
<dbReference type="InterPro" id="IPR006140">
    <property type="entry name" value="D-isomer_DH_NAD-bd"/>
</dbReference>
<dbReference type="InterPro" id="IPR036291">
    <property type="entry name" value="NAD(P)-bd_dom_sf"/>
</dbReference>
<evidence type="ECO:0000313" key="7">
    <source>
        <dbReference type="Proteomes" id="UP000094336"/>
    </source>
</evidence>
<dbReference type="InterPro" id="IPR050223">
    <property type="entry name" value="D-isomer_2-hydroxyacid_DH"/>
</dbReference>
<dbReference type="Pfam" id="PF00389">
    <property type="entry name" value="2-Hacid_dh"/>
    <property type="match status" value="1"/>
</dbReference>
<dbReference type="InterPro" id="IPR006139">
    <property type="entry name" value="D-isomer_2_OHA_DH_cat_dom"/>
</dbReference>
<dbReference type="GO" id="GO:0051287">
    <property type="term" value="F:NAD binding"/>
    <property type="evidence" value="ECO:0007669"/>
    <property type="project" value="InterPro"/>
</dbReference>
<dbReference type="Pfam" id="PF02826">
    <property type="entry name" value="2-Hacid_dh_C"/>
    <property type="match status" value="1"/>
</dbReference>
<dbReference type="GO" id="GO:0030267">
    <property type="term" value="F:glyoxylate reductase (NADPH) activity"/>
    <property type="evidence" value="ECO:0007669"/>
    <property type="project" value="TreeGrafter"/>
</dbReference>
<dbReference type="PROSITE" id="PS00065">
    <property type="entry name" value="D_2_HYDROXYACID_DH_1"/>
    <property type="match status" value="1"/>
</dbReference>
<gene>
    <name evidence="6" type="ORF">BABINDRAFT_167774</name>
</gene>
<keyword evidence="1 3" id="KW-0560">Oxidoreductase</keyword>
<dbReference type="PANTHER" id="PTHR10996:SF178">
    <property type="entry name" value="2-HYDROXYACID DEHYDROGENASE YGL185C-RELATED"/>
    <property type="match status" value="1"/>
</dbReference>
<dbReference type="GeneID" id="30148389"/>